<dbReference type="Proteomes" id="UP001165160">
    <property type="component" value="Unassembled WGS sequence"/>
</dbReference>
<protein>
    <recommendedName>
        <fullName evidence="1">ABC1 atypical kinase-like domain-containing protein</fullName>
    </recommendedName>
</protein>
<comment type="caution">
    <text evidence="2">The sequence shown here is derived from an EMBL/GenBank/DDBJ whole genome shotgun (WGS) entry which is preliminary data.</text>
</comment>
<evidence type="ECO:0000313" key="2">
    <source>
        <dbReference type="EMBL" id="GMI10722.1"/>
    </source>
</evidence>
<evidence type="ECO:0000259" key="1">
    <source>
        <dbReference type="Pfam" id="PF03109"/>
    </source>
</evidence>
<dbReference type="PANTHER" id="PTHR43173:SF34">
    <property type="entry name" value="ABC1 ATYPICAL KINASE-LIKE DOMAIN-CONTAINING PROTEIN"/>
    <property type="match status" value="1"/>
</dbReference>
<accession>A0A9W7FEL1</accession>
<gene>
    <name evidence="2" type="ORF">TrVE_jg2354</name>
</gene>
<reference evidence="3" key="1">
    <citation type="journal article" date="2023" name="Commun. Biol.">
        <title>Genome analysis of Parmales, the sister group of diatoms, reveals the evolutionary specialization of diatoms from phago-mixotrophs to photoautotrophs.</title>
        <authorList>
            <person name="Ban H."/>
            <person name="Sato S."/>
            <person name="Yoshikawa S."/>
            <person name="Yamada K."/>
            <person name="Nakamura Y."/>
            <person name="Ichinomiya M."/>
            <person name="Sato N."/>
            <person name="Blanc-Mathieu R."/>
            <person name="Endo H."/>
            <person name="Kuwata A."/>
            <person name="Ogata H."/>
        </authorList>
    </citation>
    <scope>NUCLEOTIDE SEQUENCE [LARGE SCALE GENOMIC DNA]</scope>
    <source>
        <strain evidence="3">NIES 3699</strain>
    </source>
</reference>
<dbReference type="Pfam" id="PF03109">
    <property type="entry name" value="ABC1"/>
    <property type="match status" value="2"/>
</dbReference>
<feature type="domain" description="ABC1 atypical kinase-like" evidence="1">
    <location>
        <begin position="401"/>
        <end position="471"/>
    </location>
</feature>
<organism evidence="2 3">
    <name type="scientific">Triparma verrucosa</name>
    <dbReference type="NCBI Taxonomy" id="1606542"/>
    <lineage>
        <taxon>Eukaryota</taxon>
        <taxon>Sar</taxon>
        <taxon>Stramenopiles</taxon>
        <taxon>Ochrophyta</taxon>
        <taxon>Bolidophyceae</taxon>
        <taxon>Parmales</taxon>
        <taxon>Triparmaceae</taxon>
        <taxon>Triparma</taxon>
    </lineage>
</organism>
<keyword evidence="3" id="KW-1185">Reference proteome</keyword>
<proteinExistence type="predicted"/>
<dbReference type="InterPro" id="IPR011009">
    <property type="entry name" value="Kinase-like_dom_sf"/>
</dbReference>
<evidence type="ECO:0000313" key="3">
    <source>
        <dbReference type="Proteomes" id="UP001165160"/>
    </source>
</evidence>
<dbReference type="InterPro" id="IPR004147">
    <property type="entry name" value="ABC1_dom"/>
</dbReference>
<sequence>MFARLFRQGTALKAPARRAVSTGGDGGKTIRGARIFGRVASLLAVSSLGAYTYQNEHIQRTSYLATKLAPVVLSYYYIKLKTSAFGLSREEEREMMKDFHNDWYALPLEIILHLRGFYVKAGQVVSSNPNILPEQYIKSLRVLQKDVPPLPSSEIRKIIEKEMGIDDVDEVFESFSEKPIGAASIGQVHTGTLKDTGKEVVVKVQYPEVERFFSVDFRTTLFILGFINENMVEIVKGIQDNFMKEFDYNREADNLKLMEDHIEAKAGMFDNVVFPKVKRELCTRKVLVMEKIEGETITEMGERLLEDVVRVGGFKNKTEFRDRVKKSLRNPDKQQEFIESYGKLSGALEKAVGFSRVLLSLRNSIYGLCGGAYNSTIILPYFFGKAEPKMFFVPPNGPSLMRLLWDVHGYQIFNIGAFNSDPHSGNILIDSSNGAVGLIDYGQVAFLEEEWRANFARYIIAIDDENKAEVHRLWGALGNKFLWKVTGEINPVDETFACALCHFGGPPGIMKGIKMLNFNSIKDIGSSLNDKIKIIDCRPEYGMLQRCCFCLLGVAQQVGVFGQGTVPCKMLRPAAERYLTSIGEMVKG</sequence>
<dbReference type="EMBL" id="BRXX01000420">
    <property type="protein sequence ID" value="GMI10722.1"/>
    <property type="molecule type" value="Genomic_DNA"/>
</dbReference>
<dbReference type="InterPro" id="IPR051130">
    <property type="entry name" value="Mito_struct-func_regulator"/>
</dbReference>
<dbReference type="CDD" id="cd05121">
    <property type="entry name" value="ABC1_ADCK3-like"/>
    <property type="match status" value="1"/>
</dbReference>
<dbReference type="AlphaFoldDB" id="A0A9W7FEL1"/>
<feature type="domain" description="ABC1 atypical kinase-like" evidence="1">
    <location>
        <begin position="143"/>
        <end position="300"/>
    </location>
</feature>
<dbReference type="PANTHER" id="PTHR43173">
    <property type="entry name" value="ABC1 FAMILY PROTEIN"/>
    <property type="match status" value="1"/>
</dbReference>
<name>A0A9W7FEL1_9STRA</name>
<dbReference type="SUPFAM" id="SSF56112">
    <property type="entry name" value="Protein kinase-like (PK-like)"/>
    <property type="match status" value="1"/>
</dbReference>